<evidence type="ECO:0000313" key="2">
    <source>
        <dbReference type="EMBL" id="UNM14299.1"/>
    </source>
</evidence>
<dbReference type="EMBL" id="CP071872">
    <property type="protein sequence ID" value="UNM14299.1"/>
    <property type="molecule type" value="Genomic_DNA"/>
</dbReference>
<keyword evidence="1" id="KW-0812">Transmembrane</keyword>
<keyword evidence="1" id="KW-0472">Membrane</keyword>
<dbReference type="RefSeq" id="WP_242333636.1">
    <property type="nucleotide sequence ID" value="NZ_CP071872.1"/>
</dbReference>
<evidence type="ECO:0000256" key="1">
    <source>
        <dbReference type="SAM" id="Phobius"/>
    </source>
</evidence>
<protein>
    <submittedName>
        <fullName evidence="2">Uncharacterized protein</fullName>
    </submittedName>
</protein>
<dbReference type="Proteomes" id="UP000828924">
    <property type="component" value="Chromosome"/>
</dbReference>
<gene>
    <name evidence="2" type="ORF">J4032_25095</name>
</gene>
<keyword evidence="1" id="KW-1133">Transmembrane helix</keyword>
<accession>A0ABY3WNT8</accession>
<organism evidence="2 3">
    <name type="scientific">Streptomyces formicae</name>
    <dbReference type="NCBI Taxonomy" id="1616117"/>
    <lineage>
        <taxon>Bacteria</taxon>
        <taxon>Bacillati</taxon>
        <taxon>Actinomycetota</taxon>
        <taxon>Actinomycetes</taxon>
        <taxon>Kitasatosporales</taxon>
        <taxon>Streptomycetaceae</taxon>
        <taxon>Streptomyces</taxon>
    </lineage>
</organism>
<evidence type="ECO:0000313" key="3">
    <source>
        <dbReference type="Proteomes" id="UP000828924"/>
    </source>
</evidence>
<sequence length="68" mass="7079">MSARTHTRSHAPAAGGVDIRLPWWALVLPVLGFALLLVLMSTAGDAHAATGDPSVGFLLDRIQTLTGS</sequence>
<feature type="transmembrane region" description="Helical" evidence="1">
    <location>
        <begin position="21"/>
        <end position="43"/>
    </location>
</feature>
<keyword evidence="3" id="KW-1185">Reference proteome</keyword>
<proteinExistence type="predicted"/>
<reference evidence="2 3" key="1">
    <citation type="submission" date="2021-03" db="EMBL/GenBank/DDBJ databases">
        <title>Complete genome of Streptomyces formicae strain 1H-GS9 (DSM 100524).</title>
        <authorList>
            <person name="Atanasov K.E."/>
            <person name="Altabella T."/>
            <person name="Ferrer A."/>
        </authorList>
    </citation>
    <scope>NUCLEOTIDE SEQUENCE [LARGE SCALE GENOMIC DNA]</scope>
    <source>
        <strain evidence="2 3">1H-GS9</strain>
    </source>
</reference>
<name>A0ABY3WNT8_9ACTN</name>